<keyword evidence="4" id="KW-1185">Reference proteome</keyword>
<evidence type="ECO:0000313" key="3">
    <source>
        <dbReference type="EMBL" id="MBS2553211.1"/>
    </source>
</evidence>
<protein>
    <recommendedName>
        <fullName evidence="2">MoxR-vWA-beta-propeller ternary system domain-containing protein</fullName>
    </recommendedName>
</protein>
<dbReference type="RefSeq" id="WP_212019530.1">
    <property type="nucleotide sequence ID" value="NZ_JAAFYZ010000239.1"/>
</dbReference>
<sequence length="163" mass="16894">MTISEVRQAADDHTVESWHRREPALPAVAVLGIGPVAAALTEAAHALLADGAKLHLVADPEYLVVLGEETALPWVDGARYLGWDGNALTLTTHRVLPAADLWREAALTAAGADAASLVIVLPDQVLIAAGNDADHEDHAGYAGHAGRRDRADQQAPAAAAGPS</sequence>
<comment type="caution">
    <text evidence="3">The sequence shown here is derived from an EMBL/GenBank/DDBJ whole genome shotgun (WGS) entry which is preliminary data.</text>
</comment>
<evidence type="ECO:0000313" key="4">
    <source>
        <dbReference type="Proteomes" id="UP000730482"/>
    </source>
</evidence>
<feature type="region of interest" description="Disordered" evidence="1">
    <location>
        <begin position="137"/>
        <end position="163"/>
    </location>
</feature>
<feature type="compositionally biased region" description="Low complexity" evidence="1">
    <location>
        <begin position="153"/>
        <end position="163"/>
    </location>
</feature>
<dbReference type="Pfam" id="PF19921">
    <property type="entry name" value="bpX5"/>
    <property type="match status" value="1"/>
</dbReference>
<feature type="domain" description="MoxR-vWA-beta-propeller ternary system" evidence="2">
    <location>
        <begin position="17"/>
        <end position="90"/>
    </location>
</feature>
<organism evidence="3 4">
    <name type="scientific">Catenulispora pinistramenti</name>
    <dbReference type="NCBI Taxonomy" id="2705254"/>
    <lineage>
        <taxon>Bacteria</taxon>
        <taxon>Bacillati</taxon>
        <taxon>Actinomycetota</taxon>
        <taxon>Actinomycetes</taxon>
        <taxon>Catenulisporales</taxon>
        <taxon>Catenulisporaceae</taxon>
        <taxon>Catenulispora</taxon>
    </lineage>
</organism>
<name>A0ABS5L4D5_9ACTN</name>
<reference evidence="3 4" key="1">
    <citation type="submission" date="2020-02" db="EMBL/GenBank/DDBJ databases">
        <title>Acidophilic actinobacteria isolated from forest soil.</title>
        <authorList>
            <person name="Golinska P."/>
        </authorList>
    </citation>
    <scope>NUCLEOTIDE SEQUENCE [LARGE SCALE GENOMIC DNA]</scope>
    <source>
        <strain evidence="3 4">NL8</strain>
    </source>
</reference>
<dbReference type="EMBL" id="JAAFYZ010000239">
    <property type="protein sequence ID" value="MBS2553211.1"/>
    <property type="molecule type" value="Genomic_DNA"/>
</dbReference>
<accession>A0ABS5L4D5</accession>
<proteinExistence type="predicted"/>
<evidence type="ECO:0000259" key="2">
    <source>
        <dbReference type="Pfam" id="PF19921"/>
    </source>
</evidence>
<dbReference type="InterPro" id="IPR045548">
    <property type="entry name" value="bpX5"/>
</dbReference>
<dbReference type="Proteomes" id="UP000730482">
    <property type="component" value="Unassembled WGS sequence"/>
</dbReference>
<gene>
    <name evidence="3" type="ORF">KGQ19_40800</name>
</gene>
<evidence type="ECO:0000256" key="1">
    <source>
        <dbReference type="SAM" id="MobiDB-lite"/>
    </source>
</evidence>